<organism evidence="2">
    <name type="scientific">Tetraselmis sp. GSL018</name>
    <dbReference type="NCBI Taxonomy" id="582737"/>
    <lineage>
        <taxon>Eukaryota</taxon>
        <taxon>Viridiplantae</taxon>
        <taxon>Chlorophyta</taxon>
        <taxon>core chlorophytes</taxon>
        <taxon>Chlorodendrophyceae</taxon>
        <taxon>Chlorodendrales</taxon>
        <taxon>Chlorodendraceae</taxon>
        <taxon>Tetraselmis</taxon>
    </lineage>
</organism>
<evidence type="ECO:0000313" key="2">
    <source>
        <dbReference type="EMBL" id="JAC67151.1"/>
    </source>
</evidence>
<proteinExistence type="predicted"/>
<feature type="region of interest" description="Disordered" evidence="1">
    <location>
        <begin position="149"/>
        <end position="233"/>
    </location>
</feature>
<reference evidence="2" key="1">
    <citation type="submission" date="2014-05" db="EMBL/GenBank/DDBJ databases">
        <title>The transcriptome of the halophilic microalga Tetraselmis sp. GSL018 isolated from the Great Salt Lake, Utah.</title>
        <authorList>
            <person name="Jinkerson R.E."/>
            <person name="D'Adamo S."/>
            <person name="Posewitz M.C."/>
        </authorList>
    </citation>
    <scope>NUCLEOTIDE SEQUENCE</scope>
    <source>
        <strain evidence="2">GSL018</strain>
    </source>
</reference>
<sequence length="282" mass="30646">MQTSSFLKREQRQPNCAPAVLRLIAPEAATPSSAGSTHGEAAPPDPALSPPELVRSAGQVIHTREGASRPLFPKAGHRPHFSASSSAPPPLSPLPRPNRLRFRTHGAVSVPLLPFRRPTCKPLADCCRADSVREGHRLWVRQRAPRLLPVLPADGDGAPQGKPRPQLRLGEGPRNGAQPGGAPDLLPRQEPAGVWEAAGGARRGRMRRPSSPRLQGFTNNGPRLPPRQEHRPHTKGLLCPADTAAPLRAALRQPLQRRCQNSSPSLWYPARVRGLFNEQHRA</sequence>
<feature type="region of interest" description="Disordered" evidence="1">
    <location>
        <begin position="1"/>
        <end position="99"/>
    </location>
</feature>
<feature type="compositionally biased region" description="Pro residues" evidence="1">
    <location>
        <begin position="87"/>
        <end position="96"/>
    </location>
</feature>
<evidence type="ECO:0000256" key="1">
    <source>
        <dbReference type="SAM" id="MobiDB-lite"/>
    </source>
</evidence>
<dbReference type="AlphaFoldDB" id="A0A061R9I6"/>
<name>A0A061R9I6_9CHLO</name>
<dbReference type="EMBL" id="GBEZ01019402">
    <property type="protein sequence ID" value="JAC67151.1"/>
    <property type="molecule type" value="Transcribed_RNA"/>
</dbReference>
<gene>
    <name evidence="2" type="ORF">TSPGSL018_11881</name>
</gene>
<protein>
    <submittedName>
        <fullName evidence="2">Uncharacterized protein</fullName>
    </submittedName>
</protein>
<accession>A0A061R9I6</accession>
<feature type="compositionally biased region" description="Polar residues" evidence="1">
    <location>
        <begin position="212"/>
        <end position="221"/>
    </location>
</feature>
<feature type="non-terminal residue" evidence="2">
    <location>
        <position position="282"/>
    </location>
</feature>